<dbReference type="Gene3D" id="1.20.930.20">
    <property type="entry name" value="Adaptor protein Cbl, N-terminal domain"/>
    <property type="match status" value="1"/>
</dbReference>
<dbReference type="InterPro" id="IPR019734">
    <property type="entry name" value="TPR_rpt"/>
</dbReference>
<dbReference type="AlphaFoldDB" id="A0A165E8P0"/>
<dbReference type="PANTHER" id="PTHR47691">
    <property type="entry name" value="REGULATOR-RELATED"/>
    <property type="match status" value="1"/>
</dbReference>
<dbReference type="Gene3D" id="1.25.40.10">
    <property type="entry name" value="Tetratricopeptide repeat domain"/>
    <property type="match status" value="1"/>
</dbReference>
<dbReference type="InterPro" id="IPR036537">
    <property type="entry name" value="Adaptor_Cbl_N_dom_sf"/>
</dbReference>
<dbReference type="InParanoid" id="A0A165E8P0"/>
<dbReference type="InterPro" id="IPR059179">
    <property type="entry name" value="MLKL-like_MCAfunc"/>
</dbReference>
<dbReference type="SUPFAM" id="SSF52540">
    <property type="entry name" value="P-loop containing nucleoside triphosphate hydrolases"/>
    <property type="match status" value="1"/>
</dbReference>
<dbReference type="GO" id="GO:0007166">
    <property type="term" value="P:cell surface receptor signaling pathway"/>
    <property type="evidence" value="ECO:0007669"/>
    <property type="project" value="InterPro"/>
</dbReference>
<name>A0A165E8P0_9BASI</name>
<dbReference type="STRING" id="1353952.A0A165E8P0"/>
<proteinExistence type="predicted"/>
<dbReference type="GO" id="GO:0043531">
    <property type="term" value="F:ADP binding"/>
    <property type="evidence" value="ECO:0007669"/>
    <property type="project" value="InterPro"/>
</dbReference>
<evidence type="ECO:0000313" key="2">
    <source>
        <dbReference type="EMBL" id="KZT54333.1"/>
    </source>
</evidence>
<dbReference type="Proteomes" id="UP000076842">
    <property type="component" value="Unassembled WGS sequence"/>
</dbReference>
<dbReference type="InterPro" id="IPR002182">
    <property type="entry name" value="NB-ARC"/>
</dbReference>
<dbReference type="InterPro" id="IPR011990">
    <property type="entry name" value="TPR-like_helical_dom_sf"/>
</dbReference>
<gene>
    <name evidence="2" type="ORF">CALCODRAFT_15882</name>
</gene>
<dbReference type="CDD" id="cd21037">
    <property type="entry name" value="MLKL_NTD"/>
    <property type="match status" value="1"/>
</dbReference>
<dbReference type="OrthoDB" id="1534087at2759"/>
<evidence type="ECO:0000313" key="3">
    <source>
        <dbReference type="Proteomes" id="UP000076842"/>
    </source>
</evidence>
<protein>
    <recommendedName>
        <fullName evidence="1">NB-ARC domain-containing protein</fullName>
    </recommendedName>
</protein>
<organism evidence="2 3">
    <name type="scientific">Calocera cornea HHB12733</name>
    <dbReference type="NCBI Taxonomy" id="1353952"/>
    <lineage>
        <taxon>Eukaryota</taxon>
        <taxon>Fungi</taxon>
        <taxon>Dikarya</taxon>
        <taxon>Basidiomycota</taxon>
        <taxon>Agaricomycotina</taxon>
        <taxon>Dacrymycetes</taxon>
        <taxon>Dacrymycetales</taxon>
        <taxon>Dacrymycetaceae</taxon>
        <taxon>Calocera</taxon>
    </lineage>
</organism>
<feature type="domain" description="NB-ARC" evidence="1">
    <location>
        <begin position="191"/>
        <end position="326"/>
    </location>
</feature>
<dbReference type="EMBL" id="KV424016">
    <property type="protein sequence ID" value="KZT54333.1"/>
    <property type="molecule type" value="Genomic_DNA"/>
</dbReference>
<reference evidence="2 3" key="1">
    <citation type="journal article" date="2016" name="Mol. Biol. Evol.">
        <title>Comparative Genomics of Early-Diverging Mushroom-Forming Fungi Provides Insights into the Origins of Lignocellulose Decay Capabilities.</title>
        <authorList>
            <person name="Nagy L.G."/>
            <person name="Riley R."/>
            <person name="Tritt A."/>
            <person name="Adam C."/>
            <person name="Daum C."/>
            <person name="Floudas D."/>
            <person name="Sun H."/>
            <person name="Yadav J.S."/>
            <person name="Pangilinan J."/>
            <person name="Larsson K.H."/>
            <person name="Matsuura K."/>
            <person name="Barry K."/>
            <person name="Labutti K."/>
            <person name="Kuo R."/>
            <person name="Ohm R.A."/>
            <person name="Bhattacharya S.S."/>
            <person name="Shirouzu T."/>
            <person name="Yoshinaga Y."/>
            <person name="Martin F.M."/>
            <person name="Grigoriev I.V."/>
            <person name="Hibbett D.S."/>
        </authorList>
    </citation>
    <scope>NUCLEOTIDE SEQUENCE [LARGE SCALE GENOMIC DNA]</scope>
    <source>
        <strain evidence="2 3">HHB12733</strain>
    </source>
</reference>
<dbReference type="Gene3D" id="3.40.50.300">
    <property type="entry name" value="P-loop containing nucleotide triphosphate hydrolases"/>
    <property type="match status" value="1"/>
</dbReference>
<dbReference type="InterPro" id="IPR027417">
    <property type="entry name" value="P-loop_NTPase"/>
</dbReference>
<dbReference type="PANTHER" id="PTHR47691:SF3">
    <property type="entry name" value="HTH-TYPE TRANSCRIPTIONAL REGULATOR RV0890C-RELATED"/>
    <property type="match status" value="1"/>
</dbReference>
<dbReference type="Pfam" id="PF00931">
    <property type="entry name" value="NB-ARC"/>
    <property type="match status" value="1"/>
</dbReference>
<keyword evidence="3" id="KW-1185">Reference proteome</keyword>
<dbReference type="SUPFAM" id="SSF48452">
    <property type="entry name" value="TPR-like"/>
    <property type="match status" value="2"/>
</dbReference>
<dbReference type="SMART" id="SM00028">
    <property type="entry name" value="TPR"/>
    <property type="match status" value="4"/>
</dbReference>
<accession>A0A165E8P0</accession>
<evidence type="ECO:0000259" key="1">
    <source>
        <dbReference type="Pfam" id="PF00931"/>
    </source>
</evidence>
<sequence>MAEMKNPEKASTKGDSKFRLTNLKRTLNPALGKLADIAIDMLDIRDEFTVNKAECHALAERVAEITESILVRTSASPEMAQMYAPKIKRLQDCLDDISAFLVEQTTPGLVLGLARMAENNRIKAVIAAKDKRLTDVITSLTLDMNMTVVAGTLSDATPFSAVGSTIKSVQVKITIPLTRLPPKPRVYHGREDIVKQIVSSLVQPQAAHVAVLGMGGMGKTSTAAMVLHKDQIMAKYGTKRIFLSCDSITTADGIMTALAAALNLTISNDNDRRAFVYEYIGALHGFVLLVLDNFESAWDTSDRQSVEEMLIELSNISNLSFIVTMRGQQRPIGVDWSQPLLPVLGPFTLEDSRTIYVENGGKIDEHVEELLQELDGWPLAVVLMAYQGQIHPASELLASYKKERTAMLARGPKASHLTSVDVSISLSLNCQTVREVPEAMELLSLLCLLPDGVETKALQDAFPDMPRLQQAERALEQVSLVMRPTEHEIKVLSPIRAFILASKPPRGESFVKLQDYFIKVSANASVVLGGPMKRAYLDSWEKHDNDEKIKLVMKNIGNTLSVFSFAISVSDVSEDLLRAICLLGNFSILTGYGDVSAVMKKAIENSKRITGFTSHWMIEICFTLAKHFCFLRQFSEVDAAMEEAKGLQDDQSFTSRCLLEITTIQLHQVVLAAPNGPDPDSVAKRILQTKRMFEAEEEPWFVAVCLQNLGLLALVTGKFHEAIPLLAESKVLFETEDDRVEVARCTYWNAMAETFQGNFHEAEGMLRSALVVLKDRAIRGLAASAYTGLAHINSAQGKFSYAIKEQIHAEQLLEEIGNPVDIGLSKRTFAHIYFAANRHSEAELKFREAITCFEKSGDKLFCAGTLVQLAVHLEAQGKREDSLKEITASLRLCEDLKNAQAIANCKDLLARMLCTPDHVRKPISPGSNTTVGQEAERLVQEALFVFKAVPRIDPELLWMLGPMPAFRSTPDGPRLFTAVMKKDLAAIWFMSGRLDDETLGEAKEAQAVFTEFVAERRDFTPALADCERVIGCILAERGSKSEGLAHLEKSRSLLQGIPFPGTVDLAKTQEMIRKYEDGDSSRSGSTRWLSKILCCM</sequence>